<feature type="compositionally biased region" description="Acidic residues" evidence="1">
    <location>
        <begin position="213"/>
        <end position="222"/>
    </location>
</feature>
<evidence type="ECO:0000313" key="2">
    <source>
        <dbReference type="EMBL" id="KAA6377506.1"/>
    </source>
</evidence>
<reference evidence="2 3" key="1">
    <citation type="submission" date="2019-03" db="EMBL/GenBank/DDBJ databases">
        <title>Single cell metagenomics reveals metabolic interactions within the superorganism composed of flagellate Streblomastix strix and complex community of Bacteroidetes bacteria on its surface.</title>
        <authorList>
            <person name="Treitli S.C."/>
            <person name="Kolisko M."/>
            <person name="Husnik F."/>
            <person name="Keeling P."/>
            <person name="Hampl V."/>
        </authorList>
    </citation>
    <scope>NUCLEOTIDE SEQUENCE [LARGE SCALE GENOMIC DNA]</scope>
    <source>
        <strain evidence="2">ST1C</strain>
    </source>
</reference>
<dbReference type="AlphaFoldDB" id="A0A5J4V3K4"/>
<feature type="compositionally biased region" description="Acidic residues" evidence="1">
    <location>
        <begin position="281"/>
        <end position="297"/>
    </location>
</feature>
<dbReference type="EMBL" id="SNRW01009763">
    <property type="protein sequence ID" value="KAA6377506.1"/>
    <property type="molecule type" value="Genomic_DNA"/>
</dbReference>
<evidence type="ECO:0000256" key="1">
    <source>
        <dbReference type="SAM" id="MobiDB-lite"/>
    </source>
</evidence>
<proteinExistence type="predicted"/>
<evidence type="ECO:0000313" key="3">
    <source>
        <dbReference type="Proteomes" id="UP000324800"/>
    </source>
</evidence>
<feature type="region of interest" description="Disordered" evidence="1">
    <location>
        <begin position="204"/>
        <end position="229"/>
    </location>
</feature>
<accession>A0A5J4V3K4</accession>
<dbReference type="Proteomes" id="UP000324800">
    <property type="component" value="Unassembled WGS sequence"/>
</dbReference>
<comment type="caution">
    <text evidence="2">The sequence shown here is derived from an EMBL/GenBank/DDBJ whole genome shotgun (WGS) entry which is preliminary data.</text>
</comment>
<organism evidence="2 3">
    <name type="scientific">Streblomastix strix</name>
    <dbReference type="NCBI Taxonomy" id="222440"/>
    <lineage>
        <taxon>Eukaryota</taxon>
        <taxon>Metamonada</taxon>
        <taxon>Preaxostyla</taxon>
        <taxon>Oxymonadida</taxon>
        <taxon>Streblomastigidae</taxon>
        <taxon>Streblomastix</taxon>
    </lineage>
</organism>
<name>A0A5J4V3K4_9EUKA</name>
<sequence length="308" mass="36062">TGISNWRTNMESRPWSVYNYQPYRRPQVAKIPDILKSKGIKLKRGMTSKQQEKIQQQILSYDDQIAPIEAKFGVLGLIDDTAKRKIYGGDFPYSLQQELLETNIRINNEGRLTFDNYIDNTQRYSSNINKGLDEPSMNLGSRSPVITQEQQLNELMNEGSYRQRQFLSRQLNDEFANQQQATELPQSSVFDEPPEFTLAQENLSEQQENKLDQDEDEYDENTQEYNEKTQKKHRMKQVILGFDDETVADISMITIHFKVLIYFIGEINYVGKVTDIKDTGQDGEDEEEEEKQIEEEEEKQKEEEEKEL</sequence>
<protein>
    <submittedName>
        <fullName evidence="2">Uncharacterized protein</fullName>
    </submittedName>
</protein>
<gene>
    <name evidence="2" type="ORF">EZS28_026966</name>
</gene>
<feature type="non-terminal residue" evidence="2">
    <location>
        <position position="1"/>
    </location>
</feature>
<feature type="region of interest" description="Disordered" evidence="1">
    <location>
        <begin position="276"/>
        <end position="308"/>
    </location>
</feature>
<feature type="compositionally biased region" description="Basic and acidic residues" evidence="1">
    <location>
        <begin position="298"/>
        <end position="308"/>
    </location>
</feature>